<feature type="compositionally biased region" description="Basic and acidic residues" evidence="1">
    <location>
        <begin position="80"/>
        <end position="90"/>
    </location>
</feature>
<evidence type="ECO:0000256" key="1">
    <source>
        <dbReference type="SAM" id="MobiDB-lite"/>
    </source>
</evidence>
<feature type="compositionally biased region" description="Basic and acidic residues" evidence="1">
    <location>
        <begin position="11"/>
        <end position="20"/>
    </location>
</feature>
<reference evidence="2" key="1">
    <citation type="submission" date="2023-07" db="EMBL/GenBank/DDBJ databases">
        <authorList>
            <consortium name="AG Swart"/>
            <person name="Singh M."/>
            <person name="Singh A."/>
            <person name="Seah K."/>
            <person name="Emmerich C."/>
        </authorList>
    </citation>
    <scope>NUCLEOTIDE SEQUENCE</scope>
    <source>
        <strain evidence="2">DP1</strain>
    </source>
</reference>
<organism evidence="2 3">
    <name type="scientific">Euplotes crassus</name>
    <dbReference type="NCBI Taxonomy" id="5936"/>
    <lineage>
        <taxon>Eukaryota</taxon>
        <taxon>Sar</taxon>
        <taxon>Alveolata</taxon>
        <taxon>Ciliophora</taxon>
        <taxon>Intramacronucleata</taxon>
        <taxon>Spirotrichea</taxon>
        <taxon>Hypotrichia</taxon>
        <taxon>Euplotida</taxon>
        <taxon>Euplotidae</taxon>
        <taxon>Moneuplotes</taxon>
    </lineage>
</organism>
<name>A0AAD1XVG2_EUPCR</name>
<feature type="compositionally biased region" description="Polar residues" evidence="1">
    <location>
        <begin position="151"/>
        <end position="161"/>
    </location>
</feature>
<protein>
    <submittedName>
        <fullName evidence="2">Uncharacterized protein</fullName>
    </submittedName>
</protein>
<keyword evidence="3" id="KW-1185">Reference proteome</keyword>
<feature type="region of interest" description="Disordered" evidence="1">
    <location>
        <begin position="1"/>
        <end position="178"/>
    </location>
</feature>
<dbReference type="EMBL" id="CAMPGE010021492">
    <property type="protein sequence ID" value="CAI2379638.1"/>
    <property type="molecule type" value="Genomic_DNA"/>
</dbReference>
<dbReference type="AlphaFoldDB" id="A0AAD1XVG2"/>
<evidence type="ECO:0000313" key="3">
    <source>
        <dbReference type="Proteomes" id="UP001295684"/>
    </source>
</evidence>
<evidence type="ECO:0000313" key="2">
    <source>
        <dbReference type="EMBL" id="CAI2379638.1"/>
    </source>
</evidence>
<feature type="compositionally biased region" description="Basic and acidic residues" evidence="1">
    <location>
        <begin position="27"/>
        <end position="36"/>
    </location>
</feature>
<feature type="compositionally biased region" description="Polar residues" evidence="1">
    <location>
        <begin position="100"/>
        <end position="111"/>
    </location>
</feature>
<feature type="compositionally biased region" description="Basic and acidic residues" evidence="1">
    <location>
        <begin position="163"/>
        <end position="178"/>
    </location>
</feature>
<gene>
    <name evidence="2" type="ORF">ECRASSUSDP1_LOCUS21051</name>
</gene>
<proteinExistence type="predicted"/>
<sequence length="178" mass="19954">MGTCCTTPSAHTKEQAEKDIKKHKRGEKQTKPKEPSVDYSDFRNNPILKPAPLDNPQDHGSNPDDMGLSMATASKLHNIQPKDERTESKVVEFGVDMRNMNDTVRESQISRNTEKRHPDDIVVSFKPSNLTNQTDDLDSLDMSFGGARSSGFKSDYNSTVIRANEETHDTGRAPDEYQ</sequence>
<dbReference type="Proteomes" id="UP001295684">
    <property type="component" value="Unassembled WGS sequence"/>
</dbReference>
<feature type="compositionally biased region" description="Polar residues" evidence="1">
    <location>
        <begin position="1"/>
        <end position="10"/>
    </location>
</feature>
<accession>A0AAD1XVG2</accession>
<comment type="caution">
    <text evidence="2">The sequence shown here is derived from an EMBL/GenBank/DDBJ whole genome shotgun (WGS) entry which is preliminary data.</text>
</comment>